<dbReference type="InterPro" id="IPR002701">
    <property type="entry name" value="CM_II_prokaryot"/>
</dbReference>
<sequence length="376" mass="43188">MLDLQKMRNDIDVIDTQIVKLFEERMKICEDVAQFKIETGKPVFDKSREQEKLESLGCKAHNDFNRCGVQELFEQIMSISRKRQYQLLQENGMEEKTGFVKIEDLKKEHATVVFQGVEGAYSFAAMHTFFGEKIKSFHVDTWKDAMKAIKTGRAEFAVLPIENSTAGIVQDIYDLLTEYDHVIVGEQIIPCEHVLMGLPCSSLSDIRTVYSHPQALMQCSEYLEEHRDWQQMEWSNTAAAAKKVADEKDPAQAAIGSRHAAKHFGLTVLEEGIYSNVNNSTRFIIVTREKIYCRDARKISVSYELPHESGSLYNSLSHFIYNGLNMTKIESRPIMERNWEYRFFVDFEGNLSDSAVKNALRGLRSEAQNLRVHGNY</sequence>
<dbReference type="EC" id="4.2.1.51" evidence="6"/>
<dbReference type="PANTHER" id="PTHR21022">
    <property type="entry name" value="PREPHENATE DEHYDRATASE P PROTEIN"/>
    <property type="match status" value="1"/>
</dbReference>
<evidence type="ECO:0000259" key="22">
    <source>
        <dbReference type="PROSITE" id="PS51671"/>
    </source>
</evidence>
<dbReference type="SUPFAM" id="SSF55021">
    <property type="entry name" value="ACT-like"/>
    <property type="match status" value="1"/>
</dbReference>
<evidence type="ECO:0000256" key="1">
    <source>
        <dbReference type="ARBA" id="ARBA00000824"/>
    </source>
</evidence>
<dbReference type="GO" id="GO:0046417">
    <property type="term" value="P:chorismate metabolic process"/>
    <property type="evidence" value="ECO:0007669"/>
    <property type="project" value="InterPro"/>
</dbReference>
<evidence type="ECO:0000256" key="16">
    <source>
        <dbReference type="ARBA" id="ARBA00031175"/>
    </source>
</evidence>
<evidence type="ECO:0000256" key="17">
    <source>
        <dbReference type="ARBA" id="ARBA00031520"/>
    </source>
</evidence>
<dbReference type="SUPFAM" id="SSF48600">
    <property type="entry name" value="Chorismate mutase II"/>
    <property type="match status" value="1"/>
</dbReference>
<dbReference type="Gene3D" id="3.40.190.10">
    <property type="entry name" value="Periplasmic binding protein-like II"/>
    <property type="match status" value="2"/>
</dbReference>
<comment type="function">
    <text evidence="2">Catalyzes the Claisen rearrangement of chorismate to prephenate and the decarboxylation/dehydration of prephenate to phenylpyruvate.</text>
</comment>
<feature type="domain" description="ACT" evidence="22">
    <location>
        <begin position="300"/>
        <end position="376"/>
    </location>
</feature>
<evidence type="ECO:0000256" key="12">
    <source>
        <dbReference type="ARBA" id="ARBA00023222"/>
    </source>
</evidence>
<dbReference type="UniPathway" id="UPA00120">
    <property type="reaction ID" value="UER00203"/>
</dbReference>
<dbReference type="InterPro" id="IPR036263">
    <property type="entry name" value="Chorismate_II_sf"/>
</dbReference>
<dbReference type="CDD" id="cd13631">
    <property type="entry name" value="PBP2_Ct-PDT_like"/>
    <property type="match status" value="1"/>
</dbReference>
<keyword evidence="12" id="KW-0584">Phenylalanine biosynthesis</keyword>
<dbReference type="GO" id="GO:0004664">
    <property type="term" value="F:prephenate dehydratase activity"/>
    <property type="evidence" value="ECO:0007669"/>
    <property type="project" value="UniProtKB-EC"/>
</dbReference>
<dbReference type="KEGG" id="byl:A4V09_04865"/>
<name>A0A1C7I817_9FIRM</name>
<evidence type="ECO:0000256" key="3">
    <source>
        <dbReference type="ARBA" id="ARBA00004496"/>
    </source>
</evidence>
<evidence type="ECO:0000256" key="18">
    <source>
        <dbReference type="ARBA" id="ARBA00047848"/>
    </source>
</evidence>
<keyword evidence="15" id="KW-0511">Multifunctional enzyme</keyword>
<dbReference type="Gene3D" id="1.20.59.10">
    <property type="entry name" value="Chorismate mutase"/>
    <property type="match status" value="1"/>
</dbReference>
<evidence type="ECO:0000256" key="13">
    <source>
        <dbReference type="ARBA" id="ARBA00023235"/>
    </source>
</evidence>
<dbReference type="OrthoDB" id="9802281at2"/>
<dbReference type="Gene3D" id="3.30.70.260">
    <property type="match status" value="1"/>
</dbReference>
<evidence type="ECO:0000256" key="9">
    <source>
        <dbReference type="ARBA" id="ARBA00022490"/>
    </source>
</evidence>
<evidence type="ECO:0000256" key="7">
    <source>
        <dbReference type="ARBA" id="ARBA00014401"/>
    </source>
</evidence>
<feature type="domain" description="Chorismate mutase" evidence="20">
    <location>
        <begin position="1"/>
        <end position="88"/>
    </location>
</feature>
<dbReference type="PANTHER" id="PTHR21022:SF19">
    <property type="entry name" value="PREPHENATE DEHYDRATASE-RELATED"/>
    <property type="match status" value="1"/>
</dbReference>
<keyword evidence="14" id="KW-0456">Lyase</keyword>
<proteinExistence type="predicted"/>
<reference evidence="23" key="1">
    <citation type="submission" date="2017-04" db="EMBL/GenBank/DDBJ databases">
        <title>Complete Genome Sequences of Twelve Strains of a Stable Defined Moderately Diverse Mouse Microbiota 2 (sDMDMm2).</title>
        <authorList>
            <person name="Uchimura Y."/>
            <person name="Wyss M."/>
            <person name="Brugiroux S."/>
            <person name="Limenitakis J.P."/>
            <person name="Stecher B."/>
            <person name="McCoy K.D."/>
            <person name="Macpherson A.J."/>
        </authorList>
    </citation>
    <scope>NUCLEOTIDE SEQUENCE</scope>
    <source>
        <strain evidence="23">YL58</strain>
    </source>
</reference>
<dbReference type="Proteomes" id="UP000092574">
    <property type="component" value="Chromosome"/>
</dbReference>
<evidence type="ECO:0000256" key="14">
    <source>
        <dbReference type="ARBA" id="ARBA00023239"/>
    </source>
</evidence>
<evidence type="ECO:0000256" key="4">
    <source>
        <dbReference type="ARBA" id="ARBA00004741"/>
    </source>
</evidence>
<dbReference type="Pfam" id="PF00800">
    <property type="entry name" value="PDT"/>
    <property type="match status" value="1"/>
</dbReference>
<comment type="pathway">
    <text evidence="5">Metabolic intermediate biosynthesis; prephenate biosynthesis; prephenate from chorismate: step 1/1.</text>
</comment>
<comment type="catalytic activity">
    <reaction evidence="18">
        <text>prephenate + H(+) = 3-phenylpyruvate + CO2 + H2O</text>
        <dbReference type="Rhea" id="RHEA:21648"/>
        <dbReference type="ChEBI" id="CHEBI:15377"/>
        <dbReference type="ChEBI" id="CHEBI:15378"/>
        <dbReference type="ChEBI" id="CHEBI:16526"/>
        <dbReference type="ChEBI" id="CHEBI:18005"/>
        <dbReference type="ChEBI" id="CHEBI:29934"/>
        <dbReference type="EC" id="4.2.1.51"/>
    </reaction>
</comment>
<dbReference type="SMART" id="SM00830">
    <property type="entry name" value="CM_2"/>
    <property type="match status" value="1"/>
</dbReference>
<keyword evidence="24" id="KW-1185">Reference proteome</keyword>
<dbReference type="NCBIfam" id="NF008865">
    <property type="entry name" value="PRK11898.1"/>
    <property type="match status" value="1"/>
</dbReference>
<dbReference type="UniPathway" id="UPA00121">
    <property type="reaction ID" value="UER00345"/>
</dbReference>
<evidence type="ECO:0000256" key="15">
    <source>
        <dbReference type="ARBA" id="ARBA00023268"/>
    </source>
</evidence>
<evidence type="ECO:0000313" key="23">
    <source>
        <dbReference type="EMBL" id="ANU75148.1"/>
    </source>
</evidence>
<evidence type="ECO:0000256" key="6">
    <source>
        <dbReference type="ARBA" id="ARBA00013147"/>
    </source>
</evidence>
<dbReference type="RefSeq" id="WP_065541363.1">
    <property type="nucleotide sequence ID" value="NZ_CP015405.2"/>
</dbReference>
<evidence type="ECO:0000259" key="20">
    <source>
        <dbReference type="PROSITE" id="PS51168"/>
    </source>
</evidence>
<dbReference type="InterPro" id="IPR018528">
    <property type="entry name" value="Preph_deHydtase_CS"/>
</dbReference>
<evidence type="ECO:0000259" key="21">
    <source>
        <dbReference type="PROSITE" id="PS51171"/>
    </source>
</evidence>
<dbReference type="PIRSF" id="PIRSF001500">
    <property type="entry name" value="Chor_mut_pdt_Ppr"/>
    <property type="match status" value="1"/>
</dbReference>
<evidence type="ECO:0000256" key="8">
    <source>
        <dbReference type="ARBA" id="ARBA00021872"/>
    </source>
</evidence>
<dbReference type="PROSITE" id="PS51171">
    <property type="entry name" value="PREPHENATE_DEHYDR_3"/>
    <property type="match status" value="1"/>
</dbReference>
<dbReference type="AlphaFoldDB" id="A0A1C7I817"/>
<dbReference type="InterPro" id="IPR002912">
    <property type="entry name" value="ACT_dom"/>
</dbReference>
<dbReference type="GO" id="GO:0009094">
    <property type="term" value="P:L-phenylalanine biosynthetic process"/>
    <property type="evidence" value="ECO:0007669"/>
    <property type="project" value="UniProtKB-UniPathway"/>
</dbReference>
<dbReference type="InterPro" id="IPR008242">
    <property type="entry name" value="Chor_mutase/pphenate_deHydtase"/>
</dbReference>
<dbReference type="SUPFAM" id="SSF53850">
    <property type="entry name" value="Periplasmic binding protein-like II"/>
    <property type="match status" value="1"/>
</dbReference>
<evidence type="ECO:0000256" key="11">
    <source>
        <dbReference type="ARBA" id="ARBA00023141"/>
    </source>
</evidence>
<comment type="catalytic activity">
    <reaction evidence="1">
        <text>chorismate = prephenate</text>
        <dbReference type="Rhea" id="RHEA:13897"/>
        <dbReference type="ChEBI" id="CHEBI:29748"/>
        <dbReference type="ChEBI" id="CHEBI:29934"/>
        <dbReference type="EC" id="5.4.99.5"/>
    </reaction>
</comment>
<dbReference type="InterPro" id="IPR001086">
    <property type="entry name" value="Preph_deHydtase"/>
</dbReference>
<protein>
    <recommendedName>
        <fullName evidence="7">Bifunctional chorismate mutase/prephenate dehydratase</fullName>
        <ecNumber evidence="6">4.2.1.51</ecNumber>
    </recommendedName>
    <alternativeName>
        <fullName evidence="17">Chorismate mutase-prephenate dehydratase</fullName>
    </alternativeName>
    <alternativeName>
        <fullName evidence="8">Prephenate dehydratase</fullName>
    </alternativeName>
    <alternativeName>
        <fullName evidence="16">p-protein</fullName>
    </alternativeName>
</protein>
<dbReference type="PROSITE" id="PS51168">
    <property type="entry name" value="CHORISMATE_MUT_2"/>
    <property type="match status" value="1"/>
</dbReference>
<keyword evidence="9" id="KW-0963">Cytoplasm</keyword>
<keyword evidence="11" id="KW-0057">Aromatic amino acid biosynthesis</keyword>
<dbReference type="EMBL" id="CP015405">
    <property type="protein sequence ID" value="ANU75148.1"/>
    <property type="molecule type" value="Genomic_DNA"/>
</dbReference>
<comment type="pathway">
    <text evidence="4">Amino-acid biosynthesis; L-phenylalanine biosynthesis; phenylpyruvate from prephenate: step 1/1.</text>
</comment>
<dbReference type="InterPro" id="IPR036979">
    <property type="entry name" value="CM_dom_sf"/>
</dbReference>
<dbReference type="PROSITE" id="PS00858">
    <property type="entry name" value="PREPHENATE_DEHYDR_2"/>
    <property type="match status" value="1"/>
</dbReference>
<evidence type="ECO:0000256" key="2">
    <source>
        <dbReference type="ARBA" id="ARBA00002364"/>
    </source>
</evidence>
<dbReference type="STRING" id="1796616.A4V09_04865"/>
<comment type="subcellular location">
    <subcellularLocation>
        <location evidence="3">Cytoplasm</location>
    </subcellularLocation>
</comment>
<dbReference type="Pfam" id="PF01817">
    <property type="entry name" value="CM_2"/>
    <property type="match status" value="1"/>
</dbReference>
<dbReference type="PROSITE" id="PS51671">
    <property type="entry name" value="ACT"/>
    <property type="match status" value="1"/>
</dbReference>
<evidence type="ECO:0000256" key="5">
    <source>
        <dbReference type="ARBA" id="ARBA00004817"/>
    </source>
</evidence>
<evidence type="ECO:0000256" key="10">
    <source>
        <dbReference type="ARBA" id="ARBA00022605"/>
    </source>
</evidence>
<accession>A0A1C7I817</accession>
<dbReference type="CDD" id="cd04905">
    <property type="entry name" value="ACT_CM-PDT"/>
    <property type="match status" value="1"/>
</dbReference>
<evidence type="ECO:0000256" key="19">
    <source>
        <dbReference type="PIRSR" id="PIRSR001500-2"/>
    </source>
</evidence>
<feature type="domain" description="Prephenate dehydratase" evidence="21">
    <location>
        <begin position="111"/>
        <end position="288"/>
    </location>
</feature>
<keyword evidence="13" id="KW-0413">Isomerase</keyword>
<keyword evidence="10" id="KW-0028">Amino-acid biosynthesis</keyword>
<feature type="site" description="Essential for prephenate dehydratase activity" evidence="19">
    <location>
        <position position="281"/>
    </location>
</feature>
<dbReference type="GO" id="GO:0005737">
    <property type="term" value="C:cytoplasm"/>
    <property type="evidence" value="ECO:0007669"/>
    <property type="project" value="UniProtKB-SubCell"/>
</dbReference>
<dbReference type="InterPro" id="IPR045865">
    <property type="entry name" value="ACT-like_dom_sf"/>
</dbReference>
<evidence type="ECO:0000313" key="24">
    <source>
        <dbReference type="Proteomes" id="UP000092574"/>
    </source>
</evidence>
<gene>
    <name evidence="23" type="ORF">A4V09_04865</name>
</gene>
<dbReference type="GO" id="GO:0004106">
    <property type="term" value="F:chorismate mutase activity"/>
    <property type="evidence" value="ECO:0007669"/>
    <property type="project" value="UniProtKB-EC"/>
</dbReference>
<organism evidence="23 24">
    <name type="scientific">Blautia pseudococcoides</name>
    <dbReference type="NCBI Taxonomy" id="1796616"/>
    <lineage>
        <taxon>Bacteria</taxon>
        <taxon>Bacillati</taxon>
        <taxon>Bacillota</taxon>
        <taxon>Clostridia</taxon>
        <taxon>Lachnospirales</taxon>
        <taxon>Lachnospiraceae</taxon>
        <taxon>Blautia</taxon>
    </lineage>
</organism>